<accession>A0A0B4N3R2</accession>
<dbReference type="EMBL" id="KJ778792">
    <property type="protein sequence ID" value="AIG62671.1"/>
    <property type="molecule type" value="Genomic_DNA"/>
</dbReference>
<sequence>MVILKSRLIFLFFFVFLVLMVFYKIEANYFTPDEIFYLFSDSMLTDVTVASRYKFVAYIFRFIYEYGEYISLLIVNITIVWFVINKLSKSSNNNDVNYLIYGFLFPSVVFYASLFLRDFYVFILAMLFVYVRRGKHKLFFQWCIILAIGFLKIELAAIFMCAMFISRIKISPFVIVYMFIICVLTWFLALHNQTLMGIYLNTLERFEPTVFSEYNTLFFGLQQMEPTPLNGAINIIFSYINLLSPFLISWPSNTGNIFNVIMTVDSILFLGCIIIGVLGFNTNKYYSDDLYRLSIFVLLLSIIYGYFMVTPMTSLRMHIHFVPFAILFFMGSRFKICVRRY</sequence>
<organism evidence="1">
    <name type="scientific">Escherichia coli</name>
    <dbReference type="NCBI Taxonomy" id="562"/>
    <lineage>
        <taxon>Bacteria</taxon>
        <taxon>Pseudomonadati</taxon>
        <taxon>Pseudomonadota</taxon>
        <taxon>Gammaproteobacteria</taxon>
        <taxon>Enterobacterales</taxon>
        <taxon>Enterobacteriaceae</taxon>
        <taxon>Escherichia</taxon>
    </lineage>
</organism>
<reference evidence="1" key="1">
    <citation type="journal article" date="2016" name="PLoS ONE">
        <title>Comparison of O-Antigen Gene Clusters of All O-Serogroups of Escherichia coli and Proposal for Adopting a New Nomenclature for O-Typing.</title>
        <authorList>
            <person name="DebRoy C."/>
            <person name="Fratamico P.M."/>
            <person name="Yan X."/>
            <person name="Baranzoni G."/>
            <person name="Liu Y."/>
            <person name="Needleman D.S."/>
            <person name="Tebbs R."/>
            <person name="O'Connell C.D."/>
            <person name="Allred A."/>
            <person name="Swimley M."/>
            <person name="Mwangi M."/>
            <person name="Kapur V."/>
            <person name="Raygoza Garay J.A."/>
            <person name="Roberts E.L."/>
            <person name="Katani R."/>
        </authorList>
    </citation>
    <scope>NUCLEOTIDE SEQUENCE</scope>
    <source>
        <strain evidence="1">6941-60</strain>
    </source>
</reference>
<dbReference type="AlphaFoldDB" id="A0A0B4N3R2"/>
<evidence type="ECO:0000313" key="1">
    <source>
        <dbReference type="EMBL" id="AIG62671.1"/>
    </source>
</evidence>
<gene>
    <name evidence="1" type="primary">wzy</name>
</gene>
<proteinExistence type="predicted"/>
<name>A0A0B4N3R2_ECOLX</name>
<protein>
    <submittedName>
        <fullName evidence="1">O-antigen polymerase</fullName>
    </submittedName>
</protein>